<dbReference type="VEuPathDB" id="FungiDB:HpaG800604"/>
<evidence type="ECO:0000313" key="2">
    <source>
        <dbReference type="EnsemblProtists" id="HpaP800604"/>
    </source>
</evidence>
<proteinExistence type="predicted"/>
<name>M4B2V6_HYAAE</name>
<dbReference type="AlphaFoldDB" id="M4B2V6"/>
<dbReference type="EMBL" id="JH598094">
    <property type="status" value="NOT_ANNOTATED_CDS"/>
    <property type="molecule type" value="Genomic_DNA"/>
</dbReference>
<evidence type="ECO:0000313" key="3">
    <source>
        <dbReference type="Proteomes" id="UP000011713"/>
    </source>
</evidence>
<dbReference type="HOGENOM" id="CLU_1931591_0_0_1"/>
<feature type="region of interest" description="Disordered" evidence="1">
    <location>
        <begin position="83"/>
        <end position="111"/>
    </location>
</feature>
<reference evidence="3" key="1">
    <citation type="journal article" date="2010" name="Science">
        <title>Signatures of adaptation to obligate biotrophy in the Hyaloperonospora arabidopsidis genome.</title>
        <authorList>
            <person name="Baxter L."/>
            <person name="Tripathy S."/>
            <person name="Ishaque N."/>
            <person name="Boot N."/>
            <person name="Cabral A."/>
            <person name="Kemen E."/>
            <person name="Thines M."/>
            <person name="Ah-Fong A."/>
            <person name="Anderson R."/>
            <person name="Badejoko W."/>
            <person name="Bittner-Eddy P."/>
            <person name="Boore J.L."/>
            <person name="Chibucos M.C."/>
            <person name="Coates M."/>
            <person name="Dehal P."/>
            <person name="Delehaunty K."/>
            <person name="Dong S."/>
            <person name="Downton P."/>
            <person name="Dumas B."/>
            <person name="Fabro G."/>
            <person name="Fronick C."/>
            <person name="Fuerstenberg S.I."/>
            <person name="Fulton L."/>
            <person name="Gaulin E."/>
            <person name="Govers F."/>
            <person name="Hughes L."/>
            <person name="Humphray S."/>
            <person name="Jiang R.H."/>
            <person name="Judelson H."/>
            <person name="Kamoun S."/>
            <person name="Kyung K."/>
            <person name="Meijer H."/>
            <person name="Minx P."/>
            <person name="Morris P."/>
            <person name="Nelson J."/>
            <person name="Phuntumart V."/>
            <person name="Qutob D."/>
            <person name="Rehmany A."/>
            <person name="Rougon-Cardoso A."/>
            <person name="Ryden P."/>
            <person name="Torto-Alalibo T."/>
            <person name="Studholme D."/>
            <person name="Wang Y."/>
            <person name="Win J."/>
            <person name="Wood J."/>
            <person name="Clifton S.W."/>
            <person name="Rogers J."/>
            <person name="Van den Ackerveken G."/>
            <person name="Jones J.D."/>
            <person name="McDowell J.M."/>
            <person name="Beynon J."/>
            <person name="Tyler B.M."/>
        </authorList>
    </citation>
    <scope>NUCLEOTIDE SEQUENCE [LARGE SCALE GENOMIC DNA]</scope>
    <source>
        <strain evidence="3">Emoy2</strain>
    </source>
</reference>
<protein>
    <submittedName>
        <fullName evidence="2">Uncharacterized protein</fullName>
    </submittedName>
</protein>
<dbReference type="Proteomes" id="UP000011713">
    <property type="component" value="Unassembled WGS sequence"/>
</dbReference>
<keyword evidence="3" id="KW-1185">Reference proteome</keyword>
<dbReference type="EnsemblProtists" id="HpaT800604">
    <property type="protein sequence ID" value="HpaP800604"/>
    <property type="gene ID" value="HpaG800604"/>
</dbReference>
<accession>M4B2V6</accession>
<sequence>MRLFHLVNSLVGYEQMRKPNHGIVPIIPSSLLCSSNFASRLRQLNLRSSSRCTRTHRLRTNLIAVLSLTQMAGHQWRVDVPLRSAPGHGAPLGRSQADSRPGDDVSLCSSSTGKTAKKHCLIFRGTGLRSP</sequence>
<organism evidence="2 3">
    <name type="scientific">Hyaloperonospora arabidopsidis (strain Emoy2)</name>
    <name type="common">Downy mildew agent</name>
    <name type="synonym">Peronospora arabidopsidis</name>
    <dbReference type="NCBI Taxonomy" id="559515"/>
    <lineage>
        <taxon>Eukaryota</taxon>
        <taxon>Sar</taxon>
        <taxon>Stramenopiles</taxon>
        <taxon>Oomycota</taxon>
        <taxon>Peronosporomycetes</taxon>
        <taxon>Peronosporales</taxon>
        <taxon>Peronosporaceae</taxon>
        <taxon>Hyaloperonospora</taxon>
    </lineage>
</organism>
<evidence type="ECO:0000256" key="1">
    <source>
        <dbReference type="SAM" id="MobiDB-lite"/>
    </source>
</evidence>
<dbReference type="InParanoid" id="M4B2V6"/>
<reference evidence="2" key="2">
    <citation type="submission" date="2015-06" db="UniProtKB">
        <authorList>
            <consortium name="EnsemblProtists"/>
        </authorList>
    </citation>
    <scope>IDENTIFICATION</scope>
    <source>
        <strain evidence="2">Emoy2</strain>
    </source>
</reference>